<dbReference type="GO" id="GO:0045944">
    <property type="term" value="P:positive regulation of transcription by RNA polymerase II"/>
    <property type="evidence" value="ECO:0007669"/>
    <property type="project" value="UniProtKB-ARBA"/>
</dbReference>
<dbReference type="EMBL" id="LMYN01000030">
    <property type="protein sequence ID" value="KSA02304.1"/>
    <property type="molecule type" value="Genomic_DNA"/>
</dbReference>
<accession>A0A0V1Q1E7</accession>
<comment type="function">
    <text evidence="7">Component of the Mediator complex, a coactivator involved in the regulated transcription of nearly all RNA polymerase II-dependent genes. Mediator functions as a bridge to convey information from gene-specific regulatory proteins to the basal RNA polymerase II transcription machinery. Mediator is recruited to promoters by direct interactions with regulatory proteins and serves as a scaffold for the assembly of a functional preinitiation complex with RNA polymerase II and the general transcription factors.</text>
</comment>
<keyword evidence="5 7" id="KW-0804">Transcription</keyword>
<dbReference type="GO" id="GO:0016592">
    <property type="term" value="C:mediator complex"/>
    <property type="evidence" value="ECO:0007669"/>
    <property type="project" value="InterPro"/>
</dbReference>
<evidence type="ECO:0000313" key="9">
    <source>
        <dbReference type="EMBL" id="KSA02304.1"/>
    </source>
</evidence>
<name>A0A0V1Q1E7_9ASCO</name>
<evidence type="ECO:0000256" key="3">
    <source>
        <dbReference type="ARBA" id="ARBA00023015"/>
    </source>
</evidence>
<evidence type="ECO:0000256" key="2">
    <source>
        <dbReference type="ARBA" id="ARBA00006210"/>
    </source>
</evidence>
<dbReference type="OrthoDB" id="5310959at2759"/>
<comment type="similarity">
    <text evidence="2 7">Belongs to the Mediator complex subunit 1 family.</text>
</comment>
<dbReference type="PANTHER" id="PTHR35041:SF4">
    <property type="entry name" value="MEDIATOR OF RNA POLYMERASE II TRANSCRIPTION SUBUNIT 1"/>
    <property type="match status" value="1"/>
</dbReference>
<dbReference type="InterPro" id="IPR019680">
    <property type="entry name" value="Mediator_Med1"/>
</dbReference>
<evidence type="ECO:0000256" key="5">
    <source>
        <dbReference type="ARBA" id="ARBA00023163"/>
    </source>
</evidence>
<dbReference type="PANTHER" id="PTHR35041">
    <property type="entry name" value="MEDIATOR OF RNA POLYMERASE II TRANSCRIPTION SUBUNIT 1"/>
    <property type="match status" value="1"/>
</dbReference>
<reference evidence="9 10" key="1">
    <citation type="submission" date="2015-11" db="EMBL/GenBank/DDBJ databases">
        <title>The genome of Debaryomyces fabryi.</title>
        <authorList>
            <person name="Tafer H."/>
            <person name="Lopandic K."/>
        </authorList>
    </citation>
    <scope>NUCLEOTIDE SEQUENCE [LARGE SCALE GENOMIC DNA]</scope>
    <source>
        <strain evidence="9 10">CBS 789</strain>
    </source>
</reference>
<evidence type="ECO:0000259" key="8">
    <source>
        <dbReference type="Pfam" id="PF10744"/>
    </source>
</evidence>
<organism evidence="9 10">
    <name type="scientific">Debaryomyces fabryi</name>
    <dbReference type="NCBI Taxonomy" id="58627"/>
    <lineage>
        <taxon>Eukaryota</taxon>
        <taxon>Fungi</taxon>
        <taxon>Dikarya</taxon>
        <taxon>Ascomycota</taxon>
        <taxon>Saccharomycotina</taxon>
        <taxon>Pichiomycetes</taxon>
        <taxon>Debaryomycetaceae</taxon>
        <taxon>Debaryomyces</taxon>
    </lineage>
</organism>
<sequence length="620" mass="70057">MSRFNDSLDECLIKLYDYSSNFNISIELIQKLAQHLKLDTFVDKDAYSHIFEPTKSSNKIKFQRLSIAGSFILIDIDFTEKNKIINVSLSLANHNDDGSGNTPSFDLKDHIKIEEKDEKGNILVKIDSTENRLSFLTKGNHETEASAENILLSSLQEEKLSKFPFNLKFLATLDKLSSADEDLFLYLDKTALILKTAYLLETKYNHDWLYTDGLYTSIGKISTNDPANSQLGVFIDFWKDFRYINHEYMSSGSHKLILGNSYKGLLNIKASDSTQNDYLIQSKDSVWRLISKDGVKESYKLAFNDDTQSKALSTTASSIKSSNKNNSNWILSLDLNYPVYVHLQALEFLGMTNYKMTDEKTTDSDLFGKLNDSNEYNYNSSVNKDSPSKLRIVQHASQEYIPISSISLNSLIDLSQLIPVLRNYIVLANLLRTLIKETAHNPSIFVGVNGALNRSGEMSTETKNRLKASLKLPDDVTDEELMGLSAVTENSAFSTAQINKPNIVDLNSFIKGGLSEAERPLTSTEDLYIQFSLDDIDYSSPNYDLLISMDGLLVNSKGDLVDFEVKFKILNGVVSEIKAEDKEDVDMDVDNEQMNKNEKFVQGLNFTEDIIKVLQYVYLD</sequence>
<protein>
    <recommendedName>
        <fullName evidence="7">Mediator of RNA polymerase II transcription subunit 1</fullName>
    </recommendedName>
    <alternativeName>
        <fullName evidence="7">Mediator complex subunit 1</fullName>
    </alternativeName>
</protein>
<dbReference type="Proteomes" id="UP000054251">
    <property type="component" value="Unassembled WGS sequence"/>
</dbReference>
<evidence type="ECO:0000256" key="7">
    <source>
        <dbReference type="RuleBase" id="RU364059"/>
    </source>
</evidence>
<keyword evidence="4 7" id="KW-0010">Activator</keyword>
<evidence type="ECO:0000313" key="10">
    <source>
        <dbReference type="Proteomes" id="UP000054251"/>
    </source>
</evidence>
<dbReference type="Pfam" id="PF10744">
    <property type="entry name" value="Med1"/>
    <property type="match status" value="1"/>
</dbReference>
<comment type="caution">
    <text evidence="9">The sequence shown here is derived from an EMBL/GenBank/DDBJ whole genome shotgun (WGS) entry which is preliminary data.</text>
</comment>
<evidence type="ECO:0000256" key="4">
    <source>
        <dbReference type="ARBA" id="ARBA00023159"/>
    </source>
</evidence>
<keyword evidence="6 7" id="KW-0539">Nucleus</keyword>
<keyword evidence="3 7" id="KW-0805">Transcription regulation</keyword>
<evidence type="ECO:0000256" key="6">
    <source>
        <dbReference type="ARBA" id="ARBA00023242"/>
    </source>
</evidence>
<dbReference type="GeneID" id="26838963"/>
<dbReference type="RefSeq" id="XP_015468406.1">
    <property type="nucleotide sequence ID" value="XM_015610784.1"/>
</dbReference>
<dbReference type="AlphaFoldDB" id="A0A0V1Q1E7"/>
<gene>
    <name evidence="9" type="ORF">AC631_01954</name>
</gene>
<feature type="domain" description="Mediator complex subunit Med1" evidence="8">
    <location>
        <begin position="9"/>
        <end position="436"/>
    </location>
</feature>
<proteinExistence type="inferred from homology"/>
<keyword evidence="10" id="KW-1185">Reference proteome</keyword>
<dbReference type="GO" id="GO:0003712">
    <property type="term" value="F:transcription coregulator activity"/>
    <property type="evidence" value="ECO:0007669"/>
    <property type="project" value="InterPro"/>
</dbReference>
<comment type="subcellular location">
    <subcellularLocation>
        <location evidence="1 7">Nucleus</location>
    </subcellularLocation>
</comment>
<evidence type="ECO:0000256" key="1">
    <source>
        <dbReference type="ARBA" id="ARBA00004123"/>
    </source>
</evidence>